<name>A0A0K8RLP7_IXORI</name>
<organism evidence="2">
    <name type="scientific">Ixodes ricinus</name>
    <name type="common">Common tick</name>
    <name type="synonym">Acarus ricinus</name>
    <dbReference type="NCBI Taxonomy" id="34613"/>
    <lineage>
        <taxon>Eukaryota</taxon>
        <taxon>Metazoa</taxon>
        <taxon>Ecdysozoa</taxon>
        <taxon>Arthropoda</taxon>
        <taxon>Chelicerata</taxon>
        <taxon>Arachnida</taxon>
        <taxon>Acari</taxon>
        <taxon>Parasitiformes</taxon>
        <taxon>Ixodida</taxon>
        <taxon>Ixodoidea</taxon>
        <taxon>Ixodidae</taxon>
        <taxon>Ixodinae</taxon>
        <taxon>Ixodes</taxon>
    </lineage>
</organism>
<feature type="chain" id="PRO_5005518599" evidence="1">
    <location>
        <begin position="19"/>
        <end position="110"/>
    </location>
</feature>
<reference evidence="2" key="1">
    <citation type="submission" date="2012-12" db="EMBL/GenBank/DDBJ databases">
        <title>Identification and characterization of a phenylalanine ammonia-lyase gene family in Isatis indigotica Fort.</title>
        <authorList>
            <person name="Liu Q."/>
            <person name="Chen J."/>
            <person name="Zhou X."/>
            <person name="Di P."/>
            <person name="Xiao Y."/>
            <person name="Xuan H."/>
            <person name="Zhang L."/>
            <person name="Chen W."/>
        </authorList>
    </citation>
    <scope>NUCLEOTIDE SEQUENCE</scope>
    <source>
        <tissue evidence="2">Salivary gland</tissue>
    </source>
</reference>
<proteinExistence type="evidence at transcript level"/>
<protein>
    <submittedName>
        <fullName evidence="2">Putative cytotoxin-like protein</fullName>
    </submittedName>
</protein>
<feature type="signal peptide" evidence="1">
    <location>
        <begin position="1"/>
        <end position="18"/>
    </location>
</feature>
<keyword evidence="1" id="KW-0732">Signal</keyword>
<dbReference type="AlphaFoldDB" id="A0A0K8RLP7"/>
<sequence>MIVQTLLCGFILFTGAFASNVDESTPKVFNLKDALEKFCKLFHDVYGVKVLWTDMNSNRTEMRNLFATKKFQVKVEMGPITIGEANTSSSTRTLLYANLYDNEANARVCT</sequence>
<evidence type="ECO:0000256" key="1">
    <source>
        <dbReference type="SAM" id="SignalP"/>
    </source>
</evidence>
<accession>A0A0K8RLP7</accession>
<evidence type="ECO:0000313" key="2">
    <source>
        <dbReference type="EMBL" id="JAA72015.1"/>
    </source>
</evidence>
<dbReference type="EMBL" id="GADI01001793">
    <property type="protein sequence ID" value="JAA72015.1"/>
    <property type="molecule type" value="mRNA"/>
</dbReference>